<proteinExistence type="predicted"/>
<dbReference type="GO" id="GO:0003964">
    <property type="term" value="F:RNA-directed DNA polymerase activity"/>
    <property type="evidence" value="ECO:0007669"/>
    <property type="project" value="UniProtKB-KW"/>
</dbReference>
<dbReference type="InterPro" id="IPR043128">
    <property type="entry name" value="Rev_trsase/Diguanyl_cyclase"/>
</dbReference>
<dbReference type="Gene3D" id="3.30.420.10">
    <property type="entry name" value="Ribonuclease H-like superfamily/Ribonuclease H"/>
    <property type="match status" value="1"/>
</dbReference>
<dbReference type="GO" id="GO:0042575">
    <property type="term" value="C:DNA polymerase complex"/>
    <property type="evidence" value="ECO:0007669"/>
    <property type="project" value="UniProtKB-ARBA"/>
</dbReference>
<evidence type="ECO:0000256" key="7">
    <source>
        <dbReference type="ARBA" id="ARBA00022842"/>
    </source>
</evidence>
<keyword evidence="5" id="KW-0255">Endonuclease</keyword>
<dbReference type="CDD" id="cd00143">
    <property type="entry name" value="PP2Cc"/>
    <property type="match status" value="1"/>
</dbReference>
<dbReference type="InterPro" id="IPR041588">
    <property type="entry name" value="Integrase_H2C2"/>
</dbReference>
<dbReference type="PROSITE" id="PS50994">
    <property type="entry name" value="INTEGRASE"/>
    <property type="match status" value="1"/>
</dbReference>
<dbReference type="EC" id="2.7.7.49" evidence="1"/>
<dbReference type="InterPro" id="IPR055510">
    <property type="entry name" value="DUF7083"/>
</dbReference>
<dbReference type="GO" id="GO:0004190">
    <property type="term" value="F:aspartic-type endopeptidase activity"/>
    <property type="evidence" value="ECO:0007669"/>
    <property type="project" value="InterPro"/>
</dbReference>
<feature type="region of interest" description="Disordered" evidence="12">
    <location>
        <begin position="296"/>
        <end position="325"/>
    </location>
</feature>
<dbReference type="STRING" id="53326.A0A016TP00"/>
<dbReference type="Pfam" id="PF17919">
    <property type="entry name" value="RT_RNaseH_2"/>
    <property type="match status" value="1"/>
</dbReference>
<gene>
    <name evidence="17" type="primary">Acey_s0088.g2168</name>
    <name evidence="17" type="ORF">Y032_0088g2168</name>
</gene>
<dbReference type="InterPro" id="IPR001969">
    <property type="entry name" value="Aspartic_peptidase_AS"/>
</dbReference>
<dbReference type="PROSITE" id="PS51746">
    <property type="entry name" value="PPM_2"/>
    <property type="match status" value="1"/>
</dbReference>
<accession>A0A016TP00</accession>
<evidence type="ECO:0000259" key="16">
    <source>
        <dbReference type="PROSITE" id="PS51746"/>
    </source>
</evidence>
<keyword evidence="6" id="KW-0378">Hydrolase</keyword>
<dbReference type="FunFam" id="3.30.420.10:FF:000131">
    <property type="entry name" value="Protein CBG26278"/>
    <property type="match status" value="1"/>
</dbReference>
<dbReference type="GO" id="GO:0015074">
    <property type="term" value="P:DNA integration"/>
    <property type="evidence" value="ECO:0007669"/>
    <property type="project" value="UniProtKB-KW"/>
</dbReference>
<keyword evidence="3" id="KW-0548">Nucleotidyltransferase</keyword>
<dbReference type="Pfam" id="PF23309">
    <property type="entry name" value="DUF7083"/>
    <property type="match status" value="1"/>
</dbReference>
<evidence type="ECO:0000256" key="8">
    <source>
        <dbReference type="ARBA" id="ARBA00022884"/>
    </source>
</evidence>
<dbReference type="InterPro" id="IPR001995">
    <property type="entry name" value="Peptidase_A2_cat"/>
</dbReference>
<dbReference type="InterPro" id="IPR043502">
    <property type="entry name" value="DNA/RNA_pol_sf"/>
</dbReference>
<dbReference type="PANTHER" id="PTHR37984:SF5">
    <property type="entry name" value="PROTEIN NYNRIN-LIKE"/>
    <property type="match status" value="1"/>
</dbReference>
<dbReference type="InterPro" id="IPR012337">
    <property type="entry name" value="RNaseH-like_sf"/>
</dbReference>
<dbReference type="CDD" id="cd09274">
    <property type="entry name" value="RNase_HI_RT_Ty3"/>
    <property type="match status" value="1"/>
</dbReference>
<dbReference type="Pfam" id="PF00665">
    <property type="entry name" value="rve"/>
    <property type="match status" value="1"/>
</dbReference>
<dbReference type="GO" id="GO:0004519">
    <property type="term" value="F:endonuclease activity"/>
    <property type="evidence" value="ECO:0007669"/>
    <property type="project" value="UniProtKB-KW"/>
</dbReference>
<dbReference type="FunFam" id="3.10.20.370:FF:000001">
    <property type="entry name" value="Retrovirus-related Pol polyprotein from transposon 17.6-like protein"/>
    <property type="match status" value="1"/>
</dbReference>
<dbReference type="SUPFAM" id="SSF53098">
    <property type="entry name" value="Ribonuclease H-like"/>
    <property type="match status" value="1"/>
</dbReference>
<dbReference type="Proteomes" id="UP000024635">
    <property type="component" value="Unassembled WGS sequence"/>
</dbReference>
<evidence type="ECO:0000256" key="3">
    <source>
        <dbReference type="ARBA" id="ARBA00022695"/>
    </source>
</evidence>
<evidence type="ECO:0000313" key="17">
    <source>
        <dbReference type="EMBL" id="EYC04377.1"/>
    </source>
</evidence>
<evidence type="ECO:0000259" key="13">
    <source>
        <dbReference type="PROSITE" id="PS50175"/>
    </source>
</evidence>
<feature type="domain" description="Reverse transcriptase" evidence="14">
    <location>
        <begin position="513"/>
        <end position="691"/>
    </location>
</feature>
<dbReference type="InterPro" id="IPR036457">
    <property type="entry name" value="PPM-type-like_dom_sf"/>
</dbReference>
<keyword evidence="9" id="KW-0229">DNA integration</keyword>
<feature type="domain" description="PPM-type phosphatase" evidence="16">
    <location>
        <begin position="1313"/>
        <end position="1448"/>
    </location>
</feature>
<keyword evidence="7" id="KW-0460">Magnesium</keyword>
<dbReference type="Gene3D" id="3.60.40.10">
    <property type="entry name" value="PPM-type phosphatase domain"/>
    <property type="match status" value="1"/>
</dbReference>
<dbReference type="InterPro" id="IPR041577">
    <property type="entry name" value="RT_RNaseH_2"/>
</dbReference>
<evidence type="ECO:0000259" key="14">
    <source>
        <dbReference type="PROSITE" id="PS50878"/>
    </source>
</evidence>
<dbReference type="SUPFAM" id="SSF56672">
    <property type="entry name" value="DNA/RNA polymerases"/>
    <property type="match status" value="1"/>
</dbReference>
<keyword evidence="18" id="KW-1185">Reference proteome</keyword>
<keyword evidence="11" id="KW-0511">Multifunctional enzyme</keyword>
<evidence type="ECO:0000259" key="15">
    <source>
        <dbReference type="PROSITE" id="PS50994"/>
    </source>
</evidence>
<keyword evidence="2" id="KW-0808">Transferase</keyword>
<comment type="caution">
    <text evidence="17">The sequence shown here is derived from an EMBL/GenBank/DDBJ whole genome shotgun (WGS) entry which is preliminary data.</text>
</comment>
<evidence type="ECO:0000256" key="1">
    <source>
        <dbReference type="ARBA" id="ARBA00012493"/>
    </source>
</evidence>
<evidence type="ECO:0000256" key="4">
    <source>
        <dbReference type="ARBA" id="ARBA00022722"/>
    </source>
</evidence>
<dbReference type="Pfam" id="PF00078">
    <property type="entry name" value="RVT_1"/>
    <property type="match status" value="1"/>
</dbReference>
<dbReference type="OrthoDB" id="5856680at2759"/>
<dbReference type="FunFam" id="1.10.340.70:FF:000003">
    <property type="entry name" value="Protein CBG25708"/>
    <property type="match status" value="1"/>
</dbReference>
<dbReference type="Pfam" id="PF13650">
    <property type="entry name" value="Asp_protease_2"/>
    <property type="match status" value="1"/>
</dbReference>
<dbReference type="InterPro" id="IPR000477">
    <property type="entry name" value="RT_dom"/>
</dbReference>
<dbReference type="GO" id="GO:0006508">
    <property type="term" value="P:proteolysis"/>
    <property type="evidence" value="ECO:0007669"/>
    <property type="project" value="InterPro"/>
</dbReference>
<dbReference type="SMART" id="SM00332">
    <property type="entry name" value="PP2Cc"/>
    <property type="match status" value="1"/>
</dbReference>
<dbReference type="Gene3D" id="3.10.10.10">
    <property type="entry name" value="HIV Type 1 Reverse Transcriptase, subunit A, domain 1"/>
    <property type="match status" value="1"/>
</dbReference>
<evidence type="ECO:0000256" key="12">
    <source>
        <dbReference type="SAM" id="MobiDB-lite"/>
    </source>
</evidence>
<dbReference type="PROSITE" id="PS50175">
    <property type="entry name" value="ASP_PROT_RETROV"/>
    <property type="match status" value="1"/>
</dbReference>
<evidence type="ECO:0000313" key="18">
    <source>
        <dbReference type="Proteomes" id="UP000024635"/>
    </source>
</evidence>
<dbReference type="Gene3D" id="1.10.340.70">
    <property type="match status" value="1"/>
</dbReference>
<dbReference type="SUPFAM" id="SSF81606">
    <property type="entry name" value="PP2C-like"/>
    <property type="match status" value="1"/>
</dbReference>
<name>A0A016TP00_9BILA</name>
<evidence type="ECO:0000256" key="10">
    <source>
        <dbReference type="ARBA" id="ARBA00022918"/>
    </source>
</evidence>
<dbReference type="InterPro" id="IPR001584">
    <property type="entry name" value="Integrase_cat-core"/>
</dbReference>
<dbReference type="InterPro" id="IPR050951">
    <property type="entry name" value="Retrovirus_Pol_polyprotein"/>
</dbReference>
<dbReference type="InterPro" id="IPR036397">
    <property type="entry name" value="RNaseH_sf"/>
</dbReference>
<dbReference type="PANTHER" id="PTHR37984">
    <property type="entry name" value="PROTEIN CBG26694"/>
    <property type="match status" value="1"/>
</dbReference>
<evidence type="ECO:0000256" key="6">
    <source>
        <dbReference type="ARBA" id="ARBA00022801"/>
    </source>
</evidence>
<feature type="domain" description="Peptidase A2" evidence="13">
    <location>
        <begin position="353"/>
        <end position="391"/>
    </location>
</feature>
<dbReference type="CDD" id="cd01647">
    <property type="entry name" value="RT_LTR"/>
    <property type="match status" value="1"/>
</dbReference>
<evidence type="ECO:0000256" key="5">
    <source>
        <dbReference type="ARBA" id="ARBA00022759"/>
    </source>
</evidence>
<keyword evidence="4" id="KW-0540">Nuclease</keyword>
<organism evidence="17 18">
    <name type="scientific">Ancylostoma ceylanicum</name>
    <dbReference type="NCBI Taxonomy" id="53326"/>
    <lineage>
        <taxon>Eukaryota</taxon>
        <taxon>Metazoa</taxon>
        <taxon>Ecdysozoa</taxon>
        <taxon>Nematoda</taxon>
        <taxon>Chromadorea</taxon>
        <taxon>Rhabditida</taxon>
        <taxon>Rhabditina</taxon>
        <taxon>Rhabditomorpha</taxon>
        <taxon>Strongyloidea</taxon>
        <taxon>Ancylostomatidae</taxon>
        <taxon>Ancylostomatinae</taxon>
        <taxon>Ancylostoma</taxon>
    </lineage>
</organism>
<dbReference type="PROSITE" id="PS50878">
    <property type="entry name" value="RT_POL"/>
    <property type="match status" value="1"/>
</dbReference>
<dbReference type="Gene3D" id="3.30.70.270">
    <property type="match status" value="2"/>
</dbReference>
<dbReference type="EMBL" id="JARK01001424">
    <property type="protein sequence ID" value="EYC04377.1"/>
    <property type="molecule type" value="Genomic_DNA"/>
</dbReference>
<feature type="domain" description="Integrase catalytic" evidence="15">
    <location>
        <begin position="1064"/>
        <end position="1220"/>
    </location>
</feature>
<sequence>MDAKEMMMMFREMMREERKEMMEMFMKHVAGQNSATTEVTSVPNMMSALSNRIEKFLFDPDVDMCFTKWYTRYKEVFVEDAKQLTESARVRLLCEKLDAETFERYQRHVLPKEVTSIGFEETVATLKQLFDVKTSEFTLRYQCLKLEKSDAEDYLVYTGRVNEFCERAKIHELDCDGIKCLLWIFGLKSQREAEIRQRLIAVLDREYKAGRKLSLQELYRECENFLSLKKDSETIAGNVRNVEAAVKEERRKRECWNCCGDHFAQQCRSKPWFCKKCKKTGHKEKFCEVANRRRAAENGSEGRRSRQNSDNRRNRKTMQSSRKHVRGVKIANATAEVNSTRMYVEARVNQHPVSFLLDTGSDITLLNEGVWRSMGSPKLENTSVVVKNASGSSMKIRGKLWCEFEIKGSRSEGYAYVTPHNSLLGLEWIQKNEDMSYYMKMMVAEVKAVQNDDVAMKLKETYPDVFEEGLGLCTKEKADLQLVGDVRPVFKACRPVPHAAVEAVEKELDRLLEMKVIAPVTHSEWAAPIVCVRKSNGKLRVCADFSTGLNKALESFDYPLPVPEDIFATLNGGAVFSQIDLSDAYLQIELSDKSKKMVVINTHRGLFQYNRLPFGIKTAPGIFQQVMNKMVTGLRGVATYLDDILVCGRTEQEHTENLLALFERIAEYGFKVRLEKCSFAKPEIRYLGFIVDRNGRRPNPEKIEAIKSMVEPKNVGQLRAFLGMITYYAAFMPTMKDLRGPLDALLKKDMKWEWTSKQQMAFEKLKEALSSELNLAHYDPRQKIVVAADACEYGIGCVISHRYEDGSEKPIAHASRSLTAAEKNYSQIEKEALGIVFAVKKFHKYVFGRKFLLLTDHKPLLAIFGDKKGVPVYSANRLMRWATILLGYDFDIEYVNTTKFGQADGLSRLMQKHQVEDEDIVIASVENDVDSLLKECIRRLPVTVVDVESHTRTDPVLRKVISCVKRGKWPKANQKLAHFQNRRETLSVVGGCLMSGERVVIPPELRSKVLKELHVGHPGIVRMKKLARSYVYWPNVDADCEDMVRGCTSCQEAAKNPTKVPLKAWPSPTRVWQRVHVDFAGPLQGVYYLVVVDAFSKWPEMLEMNNISATTTVKALKSLFARYGLPQTIVSDNGTQFTSEQFKTMCDEGGIVHIKTAPYHPQSNGQAERFVDTLKRGIKKLKGEERPSEETLNVVLQAYRVTPNSSLDEKTPAEVFLGRKLRTRMSLLVPHPESGEDPLAKARRERMEQQFDRKHGVVKRNFEVGDKVYAKQWKAPHFHWVKGVVKKRVGSVNYEVEIERRTVRKHANQLRFRDGEGHKEGSDTLKPIERKRIENAGGFVSQDGGAYRVQGILAVSRSFGDTLLKRLGVLTVHPDVLRIDLGENPLKFLIVGTDGFWDVVSSQEAVKFANEYLRSHGTRDWHRISTFLVQIALRRHTLDNISVLFIKLH</sequence>
<dbReference type="Pfam" id="PF00481">
    <property type="entry name" value="PP2C"/>
    <property type="match status" value="1"/>
</dbReference>
<evidence type="ECO:0000256" key="2">
    <source>
        <dbReference type="ARBA" id="ARBA00022679"/>
    </source>
</evidence>
<keyword evidence="8" id="KW-0694">RNA-binding</keyword>
<dbReference type="InterPro" id="IPR021109">
    <property type="entry name" value="Peptidase_aspartic_dom_sf"/>
</dbReference>
<dbReference type="SUPFAM" id="SSF50630">
    <property type="entry name" value="Acid proteases"/>
    <property type="match status" value="1"/>
</dbReference>
<reference evidence="18" key="1">
    <citation type="journal article" date="2015" name="Nat. Genet.">
        <title>The genome and transcriptome of the zoonotic hookworm Ancylostoma ceylanicum identify infection-specific gene families.</title>
        <authorList>
            <person name="Schwarz E.M."/>
            <person name="Hu Y."/>
            <person name="Antoshechkin I."/>
            <person name="Miller M.M."/>
            <person name="Sternberg P.W."/>
            <person name="Aroian R.V."/>
        </authorList>
    </citation>
    <scope>NUCLEOTIDE SEQUENCE</scope>
    <source>
        <strain evidence="18">HY135</strain>
    </source>
</reference>
<dbReference type="FunFam" id="3.30.70.270:FF:000020">
    <property type="entry name" value="Transposon Tf2-6 polyprotein-like Protein"/>
    <property type="match status" value="1"/>
</dbReference>
<evidence type="ECO:0000256" key="11">
    <source>
        <dbReference type="ARBA" id="ARBA00023268"/>
    </source>
</evidence>
<dbReference type="Pfam" id="PF17921">
    <property type="entry name" value="Integrase_H2C2"/>
    <property type="match status" value="1"/>
</dbReference>
<dbReference type="GO" id="GO:0003723">
    <property type="term" value="F:RNA binding"/>
    <property type="evidence" value="ECO:0007669"/>
    <property type="project" value="UniProtKB-KW"/>
</dbReference>
<feature type="compositionally biased region" description="Basic residues" evidence="12">
    <location>
        <begin position="313"/>
        <end position="325"/>
    </location>
</feature>
<dbReference type="PROSITE" id="PS00141">
    <property type="entry name" value="ASP_PROTEASE"/>
    <property type="match status" value="1"/>
</dbReference>
<protein>
    <recommendedName>
        <fullName evidence="1">RNA-directed DNA polymerase</fullName>
        <ecNumber evidence="1">2.7.7.49</ecNumber>
    </recommendedName>
</protein>
<keyword evidence="10" id="KW-0695">RNA-directed DNA polymerase</keyword>
<dbReference type="InterPro" id="IPR001932">
    <property type="entry name" value="PPM-type_phosphatase-like_dom"/>
</dbReference>
<feature type="compositionally biased region" description="Basic and acidic residues" evidence="12">
    <location>
        <begin position="296"/>
        <end position="312"/>
    </location>
</feature>
<evidence type="ECO:0000256" key="9">
    <source>
        <dbReference type="ARBA" id="ARBA00022908"/>
    </source>
</evidence>
<dbReference type="Gene3D" id="2.40.70.10">
    <property type="entry name" value="Acid Proteases"/>
    <property type="match status" value="1"/>
</dbReference>